<dbReference type="VEuPathDB" id="FungiDB:MAPG_04192"/>
<evidence type="ECO:0000313" key="5">
    <source>
        <dbReference type="EnsemblFungi" id="MAPG_04192T0"/>
    </source>
</evidence>
<evidence type="ECO:0000256" key="3">
    <source>
        <dbReference type="ARBA" id="ARBA00023002"/>
    </source>
</evidence>
<sequence length="237" mass="25177">MFGGPKFNPDKDIPDQSGKVVLVTGANVGLGKETDIEREVSGSHKIVSFLQLDLTSFDSVKRAAAAVTSQVDRLDLLVNNAGIMATPAGWTKGGYGLQSGGAGVRVVNISSAGETTAPKAGWPADMSVYKTDMADVWTLTRYGASKLANIHFTKALQRRNPDIKCAAVHPGVVATSLLLASPSRTPFSAGCPEVKPGEFYHPLGVTGKGSALSSDEAQAQRLWEWTEKELDAYLEQK</sequence>
<dbReference type="Proteomes" id="UP000011715">
    <property type="component" value="Unassembled WGS sequence"/>
</dbReference>
<reference evidence="6" key="1">
    <citation type="submission" date="2010-05" db="EMBL/GenBank/DDBJ databases">
        <title>The genome sequence of Magnaporthe poae strain ATCC 64411.</title>
        <authorList>
            <person name="Ma L.-J."/>
            <person name="Dead R."/>
            <person name="Young S."/>
            <person name="Zeng Q."/>
            <person name="Koehrsen M."/>
            <person name="Alvarado L."/>
            <person name="Berlin A."/>
            <person name="Chapman S.B."/>
            <person name="Chen Z."/>
            <person name="Freedman E."/>
            <person name="Gellesch M."/>
            <person name="Goldberg J."/>
            <person name="Griggs A."/>
            <person name="Gujja S."/>
            <person name="Heilman E.R."/>
            <person name="Heiman D."/>
            <person name="Hepburn T."/>
            <person name="Howarth C."/>
            <person name="Jen D."/>
            <person name="Larson L."/>
            <person name="Mehta T."/>
            <person name="Neiman D."/>
            <person name="Pearson M."/>
            <person name="Roberts A."/>
            <person name="Saif S."/>
            <person name="Shea T."/>
            <person name="Shenoy N."/>
            <person name="Sisk P."/>
            <person name="Stolte C."/>
            <person name="Sykes S."/>
            <person name="Walk T."/>
            <person name="White J."/>
            <person name="Yandava C."/>
            <person name="Haas B."/>
            <person name="Nusbaum C."/>
            <person name="Birren B."/>
        </authorList>
    </citation>
    <scope>NUCLEOTIDE SEQUENCE [LARGE SCALE GENOMIC DNA]</scope>
    <source>
        <strain evidence="6">ATCC 64411 / 73-15</strain>
    </source>
</reference>
<dbReference type="SUPFAM" id="SSF51735">
    <property type="entry name" value="NAD(P)-binding Rossmann-fold domains"/>
    <property type="match status" value="1"/>
</dbReference>
<protein>
    <submittedName>
        <fullName evidence="4 5">Uncharacterized protein</fullName>
    </submittedName>
</protein>
<dbReference type="OMA" id="NTTWCAT"/>
<dbReference type="PRINTS" id="PR00081">
    <property type="entry name" value="GDHRDH"/>
</dbReference>
<dbReference type="eggNOG" id="KOG1208">
    <property type="taxonomic scope" value="Eukaryota"/>
</dbReference>
<keyword evidence="6" id="KW-1185">Reference proteome</keyword>
<dbReference type="PRINTS" id="PR00080">
    <property type="entry name" value="SDRFAMILY"/>
</dbReference>
<dbReference type="Gene3D" id="3.40.50.720">
    <property type="entry name" value="NAD(P)-binding Rossmann-like Domain"/>
    <property type="match status" value="2"/>
</dbReference>
<dbReference type="EnsemblFungi" id="MAPG_04192T0">
    <property type="protein sequence ID" value="MAPG_04192T0"/>
    <property type="gene ID" value="MAPG_04192"/>
</dbReference>
<dbReference type="EMBL" id="ADBL01000993">
    <property type="status" value="NOT_ANNOTATED_CDS"/>
    <property type="molecule type" value="Genomic_DNA"/>
</dbReference>
<organism evidence="5 6">
    <name type="scientific">Magnaporthiopsis poae (strain ATCC 64411 / 73-15)</name>
    <name type="common">Kentucky bluegrass fungus</name>
    <name type="synonym">Magnaporthe poae</name>
    <dbReference type="NCBI Taxonomy" id="644358"/>
    <lineage>
        <taxon>Eukaryota</taxon>
        <taxon>Fungi</taxon>
        <taxon>Dikarya</taxon>
        <taxon>Ascomycota</taxon>
        <taxon>Pezizomycotina</taxon>
        <taxon>Sordariomycetes</taxon>
        <taxon>Sordariomycetidae</taxon>
        <taxon>Magnaporthales</taxon>
        <taxon>Magnaporthaceae</taxon>
        <taxon>Magnaporthiopsis</taxon>
    </lineage>
</organism>
<dbReference type="PANTHER" id="PTHR24320">
    <property type="entry name" value="RETINOL DEHYDROGENASE"/>
    <property type="match status" value="1"/>
</dbReference>
<keyword evidence="3" id="KW-0560">Oxidoreductase</keyword>
<dbReference type="GO" id="GO:0016491">
    <property type="term" value="F:oxidoreductase activity"/>
    <property type="evidence" value="ECO:0007669"/>
    <property type="project" value="UniProtKB-KW"/>
</dbReference>
<evidence type="ECO:0000313" key="4">
    <source>
        <dbReference type="EMBL" id="KLU85162.1"/>
    </source>
</evidence>
<name>A0A0C4DW24_MAGP6</name>
<keyword evidence="2" id="KW-0521">NADP</keyword>
<accession>A0A0C4DW24</accession>
<reference evidence="5" key="5">
    <citation type="submission" date="2015-06" db="UniProtKB">
        <authorList>
            <consortium name="EnsemblFungi"/>
        </authorList>
    </citation>
    <scope>IDENTIFICATION</scope>
    <source>
        <strain evidence="5">ATCC 64411</strain>
    </source>
</reference>
<evidence type="ECO:0000256" key="2">
    <source>
        <dbReference type="ARBA" id="ARBA00022857"/>
    </source>
</evidence>
<dbReference type="EMBL" id="GL876968">
    <property type="protein sequence ID" value="KLU85162.1"/>
    <property type="molecule type" value="Genomic_DNA"/>
</dbReference>
<dbReference type="PANTHER" id="PTHR24320:SF282">
    <property type="entry name" value="WW DOMAIN-CONTAINING OXIDOREDUCTASE"/>
    <property type="match status" value="1"/>
</dbReference>
<reference evidence="5" key="4">
    <citation type="journal article" date="2015" name="G3 (Bethesda)">
        <title>Genome sequences of three phytopathogenic species of the Magnaporthaceae family of fungi.</title>
        <authorList>
            <person name="Okagaki L.H."/>
            <person name="Nunes C.C."/>
            <person name="Sailsbery J."/>
            <person name="Clay B."/>
            <person name="Brown D."/>
            <person name="John T."/>
            <person name="Oh Y."/>
            <person name="Young N."/>
            <person name="Fitzgerald M."/>
            <person name="Haas B.J."/>
            <person name="Zeng Q."/>
            <person name="Young S."/>
            <person name="Adiconis X."/>
            <person name="Fan L."/>
            <person name="Levin J.Z."/>
            <person name="Mitchell T.K."/>
            <person name="Okubara P.A."/>
            <person name="Farman M.L."/>
            <person name="Kohn L.M."/>
            <person name="Birren B."/>
            <person name="Ma L.-J."/>
            <person name="Dean R.A."/>
        </authorList>
    </citation>
    <scope>NUCLEOTIDE SEQUENCE</scope>
    <source>
        <strain evidence="5">ATCC 64411 / 73-15</strain>
    </source>
</reference>
<comment type="similarity">
    <text evidence="1">Belongs to the short-chain dehydrogenases/reductases (SDR) family.</text>
</comment>
<dbReference type="AlphaFoldDB" id="A0A0C4DW24"/>
<proteinExistence type="inferred from homology"/>
<dbReference type="STRING" id="644358.A0A0C4DW24"/>
<dbReference type="Pfam" id="PF13561">
    <property type="entry name" value="adh_short_C2"/>
    <property type="match status" value="1"/>
</dbReference>
<dbReference type="InterPro" id="IPR002347">
    <property type="entry name" value="SDR_fam"/>
</dbReference>
<gene>
    <name evidence="4" type="ORF">MAPG_04192</name>
</gene>
<dbReference type="EMBL" id="ADBL01000994">
    <property type="status" value="NOT_ANNOTATED_CDS"/>
    <property type="molecule type" value="Genomic_DNA"/>
</dbReference>
<reference evidence="4" key="3">
    <citation type="submission" date="2011-03" db="EMBL/GenBank/DDBJ databases">
        <title>Annotation of Magnaporthe poae ATCC 64411.</title>
        <authorList>
            <person name="Ma L.-J."/>
            <person name="Dead R."/>
            <person name="Young S.K."/>
            <person name="Zeng Q."/>
            <person name="Gargeya S."/>
            <person name="Fitzgerald M."/>
            <person name="Haas B."/>
            <person name="Abouelleil A."/>
            <person name="Alvarado L."/>
            <person name="Arachchi H.M."/>
            <person name="Berlin A."/>
            <person name="Brown A."/>
            <person name="Chapman S.B."/>
            <person name="Chen Z."/>
            <person name="Dunbar C."/>
            <person name="Freedman E."/>
            <person name="Gearin G."/>
            <person name="Gellesch M."/>
            <person name="Goldberg J."/>
            <person name="Griggs A."/>
            <person name="Gujja S."/>
            <person name="Heiman D."/>
            <person name="Howarth C."/>
            <person name="Larson L."/>
            <person name="Lui A."/>
            <person name="MacDonald P.J.P."/>
            <person name="Mehta T."/>
            <person name="Montmayeur A."/>
            <person name="Murphy C."/>
            <person name="Neiman D."/>
            <person name="Pearson M."/>
            <person name="Priest M."/>
            <person name="Roberts A."/>
            <person name="Saif S."/>
            <person name="Shea T."/>
            <person name="Shenoy N."/>
            <person name="Sisk P."/>
            <person name="Stolte C."/>
            <person name="Sykes S."/>
            <person name="Yandava C."/>
            <person name="Wortman J."/>
            <person name="Nusbaum C."/>
            <person name="Birren B."/>
        </authorList>
    </citation>
    <scope>NUCLEOTIDE SEQUENCE</scope>
    <source>
        <strain evidence="4">ATCC 64411</strain>
    </source>
</reference>
<evidence type="ECO:0000256" key="1">
    <source>
        <dbReference type="ARBA" id="ARBA00006484"/>
    </source>
</evidence>
<dbReference type="OrthoDB" id="191139at2759"/>
<reference evidence="4" key="2">
    <citation type="submission" date="2010-05" db="EMBL/GenBank/DDBJ databases">
        <title>The Genome Sequence of Magnaporthe poae strain ATCC 64411.</title>
        <authorList>
            <consortium name="The Broad Institute Genome Sequencing Platform"/>
            <consortium name="Broad Institute Genome Sequencing Center for Infectious Disease"/>
            <person name="Ma L.-J."/>
            <person name="Dead R."/>
            <person name="Young S."/>
            <person name="Zeng Q."/>
            <person name="Koehrsen M."/>
            <person name="Alvarado L."/>
            <person name="Berlin A."/>
            <person name="Chapman S.B."/>
            <person name="Chen Z."/>
            <person name="Freedman E."/>
            <person name="Gellesch M."/>
            <person name="Goldberg J."/>
            <person name="Griggs A."/>
            <person name="Gujja S."/>
            <person name="Heilman E.R."/>
            <person name="Heiman D."/>
            <person name="Hepburn T."/>
            <person name="Howarth C."/>
            <person name="Jen D."/>
            <person name="Larson L."/>
            <person name="Mehta T."/>
            <person name="Neiman D."/>
            <person name="Pearson M."/>
            <person name="Roberts A."/>
            <person name="Saif S."/>
            <person name="Shea T."/>
            <person name="Shenoy N."/>
            <person name="Sisk P."/>
            <person name="Stolte C."/>
            <person name="Sykes S."/>
            <person name="Walk T."/>
            <person name="White J."/>
            <person name="Yandava C."/>
            <person name="Haas B."/>
            <person name="Nusbaum C."/>
            <person name="Birren B."/>
        </authorList>
    </citation>
    <scope>NUCLEOTIDE SEQUENCE</scope>
    <source>
        <strain evidence="4">ATCC 64411</strain>
    </source>
</reference>
<evidence type="ECO:0000313" key="6">
    <source>
        <dbReference type="Proteomes" id="UP000011715"/>
    </source>
</evidence>
<dbReference type="InterPro" id="IPR036291">
    <property type="entry name" value="NAD(P)-bd_dom_sf"/>
</dbReference>